<evidence type="ECO:0000313" key="2">
    <source>
        <dbReference type="EMBL" id="SDO87092.1"/>
    </source>
</evidence>
<keyword evidence="1" id="KW-0812">Transmembrane</keyword>
<name>A0A1H0N377_SELRU</name>
<protein>
    <submittedName>
        <fullName evidence="2">Uncharacterized protein</fullName>
    </submittedName>
</protein>
<dbReference type="RefSeq" id="WP_074571166.1">
    <property type="nucleotide sequence ID" value="NZ_FNJQ01000002.1"/>
</dbReference>
<dbReference type="Gene3D" id="1.10.287.950">
    <property type="entry name" value="Methyl-accepting chemotaxis protein"/>
    <property type="match status" value="1"/>
</dbReference>
<dbReference type="EMBL" id="FNJQ01000002">
    <property type="protein sequence ID" value="SDO87092.1"/>
    <property type="molecule type" value="Genomic_DNA"/>
</dbReference>
<reference evidence="2 3" key="1">
    <citation type="submission" date="2016-10" db="EMBL/GenBank/DDBJ databases">
        <authorList>
            <person name="de Groot N.N."/>
        </authorList>
    </citation>
    <scope>NUCLEOTIDE SEQUENCE [LARGE SCALE GENOMIC DNA]</scope>
    <source>
        <strain evidence="2 3">S137</strain>
    </source>
</reference>
<accession>A0A1H0N377</accession>
<evidence type="ECO:0000313" key="3">
    <source>
        <dbReference type="Proteomes" id="UP000182412"/>
    </source>
</evidence>
<feature type="transmembrane region" description="Helical" evidence="1">
    <location>
        <begin position="7"/>
        <end position="24"/>
    </location>
</feature>
<sequence>MMNAADILFTVILSIIAFAGGWFLQRFFNHDDVHDNGGTAQQVRDELDSVEAGQREAQDAIQSVTAGLDDSERAVGDIAETGGQLTESISNAQSSIAEGQQLIDDSGRRIAECENIIREVREGAHKD</sequence>
<keyword evidence="1" id="KW-0472">Membrane</keyword>
<keyword evidence="1" id="KW-1133">Transmembrane helix</keyword>
<evidence type="ECO:0000256" key="1">
    <source>
        <dbReference type="SAM" id="Phobius"/>
    </source>
</evidence>
<dbReference type="Proteomes" id="UP000182412">
    <property type="component" value="Unassembled WGS sequence"/>
</dbReference>
<proteinExistence type="predicted"/>
<dbReference type="AlphaFoldDB" id="A0A1H0N377"/>
<gene>
    <name evidence="2" type="ORF">SAMN05216366_102155</name>
</gene>
<organism evidence="2 3">
    <name type="scientific">Selenomonas ruminantium</name>
    <dbReference type="NCBI Taxonomy" id="971"/>
    <lineage>
        <taxon>Bacteria</taxon>
        <taxon>Bacillati</taxon>
        <taxon>Bacillota</taxon>
        <taxon>Negativicutes</taxon>
        <taxon>Selenomonadales</taxon>
        <taxon>Selenomonadaceae</taxon>
        <taxon>Selenomonas</taxon>
    </lineage>
</organism>